<name>A0A562VN81_9BACT</name>
<gene>
    <name evidence="2" type="ORF">JN12_01768</name>
</gene>
<organism evidence="2 3">
    <name type="scientific">Geobacter argillaceus</name>
    <dbReference type="NCBI Taxonomy" id="345631"/>
    <lineage>
        <taxon>Bacteria</taxon>
        <taxon>Pseudomonadati</taxon>
        <taxon>Thermodesulfobacteriota</taxon>
        <taxon>Desulfuromonadia</taxon>
        <taxon>Geobacterales</taxon>
        <taxon>Geobacteraceae</taxon>
        <taxon>Geobacter</taxon>
    </lineage>
</organism>
<evidence type="ECO:0000313" key="3">
    <source>
        <dbReference type="Proteomes" id="UP000319449"/>
    </source>
</evidence>
<feature type="transmembrane region" description="Helical" evidence="1">
    <location>
        <begin position="37"/>
        <end position="60"/>
    </location>
</feature>
<keyword evidence="3" id="KW-1185">Reference proteome</keyword>
<evidence type="ECO:0000256" key="1">
    <source>
        <dbReference type="SAM" id="Phobius"/>
    </source>
</evidence>
<protein>
    <submittedName>
        <fullName evidence="2">Uncharacterized protein</fullName>
    </submittedName>
</protein>
<evidence type="ECO:0000313" key="2">
    <source>
        <dbReference type="EMBL" id="TWJ19355.1"/>
    </source>
</evidence>
<proteinExistence type="predicted"/>
<dbReference type="AlphaFoldDB" id="A0A562VN81"/>
<keyword evidence="1" id="KW-1133">Transmembrane helix</keyword>
<keyword evidence="1" id="KW-0812">Transmembrane</keyword>
<sequence>MLGTWKDQHHLYRLPQPDRWRIDRRAYYRRHPEQLRAGIRFAAGIIFLSLTYLLAFCSAFR</sequence>
<dbReference type="Proteomes" id="UP000319449">
    <property type="component" value="Unassembled WGS sequence"/>
</dbReference>
<dbReference type="RefSeq" id="WP_145021408.1">
    <property type="nucleotide sequence ID" value="NZ_VLLN01000009.1"/>
</dbReference>
<keyword evidence="1" id="KW-0472">Membrane</keyword>
<comment type="caution">
    <text evidence="2">The sequence shown here is derived from an EMBL/GenBank/DDBJ whole genome shotgun (WGS) entry which is preliminary data.</text>
</comment>
<dbReference type="EMBL" id="VLLN01000009">
    <property type="protein sequence ID" value="TWJ19355.1"/>
    <property type="molecule type" value="Genomic_DNA"/>
</dbReference>
<reference evidence="2 3" key="1">
    <citation type="submission" date="2019-07" db="EMBL/GenBank/DDBJ databases">
        <title>Genomic Encyclopedia of Archaeal and Bacterial Type Strains, Phase II (KMG-II): from individual species to whole genera.</title>
        <authorList>
            <person name="Goeker M."/>
        </authorList>
    </citation>
    <scope>NUCLEOTIDE SEQUENCE [LARGE SCALE GENOMIC DNA]</scope>
    <source>
        <strain evidence="2 3">ATCC BAA-1139</strain>
    </source>
</reference>
<accession>A0A562VN81</accession>